<name>A0A2S4U9Q6_9BASI</name>
<evidence type="ECO:0000313" key="3">
    <source>
        <dbReference type="Proteomes" id="UP000238274"/>
    </source>
</evidence>
<evidence type="ECO:0000256" key="1">
    <source>
        <dbReference type="SAM" id="MobiDB-lite"/>
    </source>
</evidence>
<proteinExistence type="predicted"/>
<gene>
    <name evidence="2" type="ORF">PSHT_16488</name>
</gene>
<comment type="caution">
    <text evidence="2">The sequence shown here is derived from an EMBL/GenBank/DDBJ whole genome shotgun (WGS) entry which is preliminary data.</text>
</comment>
<protein>
    <submittedName>
        <fullName evidence="2">Uncharacterized protein</fullName>
    </submittedName>
</protein>
<dbReference type="VEuPathDB" id="FungiDB:PSHT_16488"/>
<organism evidence="2 3">
    <name type="scientific">Puccinia striiformis</name>
    <dbReference type="NCBI Taxonomy" id="27350"/>
    <lineage>
        <taxon>Eukaryota</taxon>
        <taxon>Fungi</taxon>
        <taxon>Dikarya</taxon>
        <taxon>Basidiomycota</taxon>
        <taxon>Pucciniomycotina</taxon>
        <taxon>Pucciniomycetes</taxon>
        <taxon>Pucciniales</taxon>
        <taxon>Pucciniaceae</taxon>
        <taxon>Puccinia</taxon>
    </lineage>
</organism>
<accession>A0A2S4U9Q6</accession>
<keyword evidence="3" id="KW-1185">Reference proteome</keyword>
<dbReference type="EMBL" id="PKSM01000538">
    <property type="protein sequence ID" value="POV94010.1"/>
    <property type="molecule type" value="Genomic_DNA"/>
</dbReference>
<reference evidence="3" key="2">
    <citation type="journal article" date="2018" name="BMC Genomics">
        <title>Genomic insights into host adaptation between the wheat stripe rust pathogen (Puccinia striiformis f. sp. tritici) and the barley stripe rust pathogen (Puccinia striiformis f. sp. hordei).</title>
        <authorList>
            <person name="Xia C."/>
            <person name="Wang M."/>
            <person name="Yin C."/>
            <person name="Cornejo O.E."/>
            <person name="Hulbert S.H."/>
            <person name="Chen X."/>
        </authorList>
    </citation>
    <scope>NUCLEOTIDE SEQUENCE [LARGE SCALE GENOMIC DNA]</scope>
    <source>
        <strain evidence="3">93TX-2</strain>
    </source>
</reference>
<feature type="non-terminal residue" evidence="2">
    <location>
        <position position="373"/>
    </location>
</feature>
<reference evidence="3" key="3">
    <citation type="journal article" date="2018" name="Mol. Plant Microbe Interact.">
        <title>Genome sequence resources for the wheat stripe rust pathogen (Puccinia striiformis f. sp. tritici) and the barley stripe rust pathogen (Puccinia striiformis f. sp. hordei).</title>
        <authorList>
            <person name="Xia C."/>
            <person name="Wang M."/>
            <person name="Yin C."/>
            <person name="Cornejo O.E."/>
            <person name="Hulbert S.H."/>
            <person name="Chen X."/>
        </authorList>
    </citation>
    <scope>NUCLEOTIDE SEQUENCE [LARGE SCALE GENOMIC DNA]</scope>
    <source>
        <strain evidence="3">93TX-2</strain>
    </source>
</reference>
<reference evidence="2 3" key="1">
    <citation type="submission" date="2017-12" db="EMBL/GenBank/DDBJ databases">
        <title>Gene loss provides genomic basis for host adaptation in cereal stripe rust fungi.</title>
        <authorList>
            <person name="Xia C."/>
        </authorList>
    </citation>
    <scope>NUCLEOTIDE SEQUENCE [LARGE SCALE GENOMIC DNA]</scope>
    <source>
        <strain evidence="2 3">93TX-2</strain>
    </source>
</reference>
<sequence>MLWLDNALQEESLTQGSSFNHGSHSYHTSSQPAPNQEIFCKDQPAPNQEIFCKDSLVETLTRKNSIEFYQEPDSLSHDGVIDLKTCGDDKFVKFELKAGKLLFKWDQNNKSLAALKEEVFHVVRTVDQELILAEHAEEKEDKNVLEWHGEIPHTGEYQLNAKKSINSEAEFCDFLEMCEGAAGIRVTMFEPNRKLSATKKAALARKEREAKKKQLGSSGSIEAHSATEELDSSAKQITNKIPQAQCVHQSLRQPPIFAPQQRHGDLVGQSNEQVNEFNPPTSPPFHNETAQTSPNNTTMPTQSLPANTSTPISQDTTGTLSNIVNTPIANMNFDQLLSFLASSNNVGLLNPTHGLGLDPLAAQLTPYPITAHL</sequence>
<dbReference type="Proteomes" id="UP000238274">
    <property type="component" value="Unassembled WGS sequence"/>
</dbReference>
<dbReference type="AlphaFoldDB" id="A0A2S4U9Q6"/>
<evidence type="ECO:0000313" key="2">
    <source>
        <dbReference type="EMBL" id="POV94010.1"/>
    </source>
</evidence>
<feature type="region of interest" description="Disordered" evidence="1">
    <location>
        <begin position="276"/>
        <end position="315"/>
    </location>
</feature>
<feature type="region of interest" description="Disordered" evidence="1">
    <location>
        <begin position="205"/>
        <end position="233"/>
    </location>
</feature>
<feature type="region of interest" description="Disordered" evidence="1">
    <location>
        <begin position="15"/>
        <end position="34"/>
    </location>
</feature>
<feature type="compositionally biased region" description="Polar residues" evidence="1">
    <location>
        <begin position="288"/>
        <end position="315"/>
    </location>
</feature>